<dbReference type="Gene3D" id="3.30.450.40">
    <property type="match status" value="1"/>
</dbReference>
<dbReference type="EMBL" id="BJVJ01000064">
    <property type="protein sequence ID" value="GEL25796.1"/>
    <property type="molecule type" value="Genomic_DNA"/>
</dbReference>
<accession>A0A511DLV8</accession>
<evidence type="ECO:0000313" key="4">
    <source>
        <dbReference type="Proteomes" id="UP000321685"/>
    </source>
</evidence>
<feature type="region of interest" description="Disordered" evidence="1">
    <location>
        <begin position="1"/>
        <end position="40"/>
    </location>
</feature>
<keyword evidence="4" id="KW-1185">Reference proteome</keyword>
<dbReference type="Proteomes" id="UP000321685">
    <property type="component" value="Unassembled WGS sequence"/>
</dbReference>
<organism evidence="3 4">
    <name type="scientific">Pseudonocardia sulfidoxydans NBRC 16205</name>
    <dbReference type="NCBI Taxonomy" id="1223511"/>
    <lineage>
        <taxon>Bacteria</taxon>
        <taxon>Bacillati</taxon>
        <taxon>Actinomycetota</taxon>
        <taxon>Actinomycetes</taxon>
        <taxon>Pseudonocardiales</taxon>
        <taxon>Pseudonocardiaceae</taxon>
        <taxon>Pseudonocardia</taxon>
    </lineage>
</organism>
<gene>
    <name evidence="3" type="ORF">PSU4_47500</name>
</gene>
<evidence type="ECO:0000256" key="1">
    <source>
        <dbReference type="SAM" id="MobiDB-lite"/>
    </source>
</evidence>
<proteinExistence type="predicted"/>
<name>A0A511DLV8_9PSEU</name>
<sequence length="290" mass="31050">MVLARTHDAVTNGGRAPMAPRNLVPQSWTRPSDTRVGPDPEQAEIADMRGAHPLAPAMALLRETLLGIADAARHTMTVTDEHGRILWRDRRRDVLRRGDRAGLAEGTRWSEATVGTDAMGTAPVVTIRSAEHLVRSVHCWTSAAAPIHDPEDGQLIGVVDVTGPVTSPHPATLALVAAAARLAENHLATLVAARDERLRARNLAHLTRLRDEPGALLTPHGKVLAAHPAGWLPDRVDLPDPPGRSLSLGEQGDAVLEPLTEGWLLRLRRPTARPPGCTAEGAADPRSRSG</sequence>
<dbReference type="InterPro" id="IPR003018">
    <property type="entry name" value="GAF"/>
</dbReference>
<reference evidence="3 4" key="1">
    <citation type="submission" date="2019-07" db="EMBL/GenBank/DDBJ databases">
        <title>Whole genome shotgun sequence of Pseudonocardia sulfidoxydans NBRC 16205.</title>
        <authorList>
            <person name="Hosoyama A."/>
            <person name="Uohara A."/>
            <person name="Ohji S."/>
            <person name="Ichikawa N."/>
        </authorList>
    </citation>
    <scope>NUCLEOTIDE SEQUENCE [LARGE SCALE GENOMIC DNA]</scope>
    <source>
        <strain evidence="3 4">NBRC 16205</strain>
    </source>
</reference>
<comment type="caution">
    <text evidence="3">The sequence shown here is derived from an EMBL/GenBank/DDBJ whole genome shotgun (WGS) entry which is preliminary data.</text>
</comment>
<dbReference type="Pfam" id="PF01590">
    <property type="entry name" value="GAF"/>
    <property type="match status" value="1"/>
</dbReference>
<protein>
    <recommendedName>
        <fullName evidence="2">GAF domain-containing protein</fullName>
    </recommendedName>
</protein>
<feature type="region of interest" description="Disordered" evidence="1">
    <location>
        <begin position="270"/>
        <end position="290"/>
    </location>
</feature>
<evidence type="ECO:0000259" key="2">
    <source>
        <dbReference type="Pfam" id="PF01590"/>
    </source>
</evidence>
<dbReference type="AlphaFoldDB" id="A0A511DLV8"/>
<dbReference type="InterPro" id="IPR029016">
    <property type="entry name" value="GAF-like_dom_sf"/>
</dbReference>
<evidence type="ECO:0000313" key="3">
    <source>
        <dbReference type="EMBL" id="GEL25796.1"/>
    </source>
</evidence>
<feature type="domain" description="GAF" evidence="2">
    <location>
        <begin position="80"/>
        <end position="186"/>
    </location>
</feature>